<sequence>MDYCQKHFPEKPIIVTKEMYPCKCQGLCLMKEFVKKHKEKCKTVEPDEPSKIKKKFMTGSTYEGDFITSTGCMHGHGVYTFPNGVVYEGEFKDGMMHGQGELRYQTVNGQAIVRGNWTEDILSERKIFFDDETLEHEEHDWKYCKVPDRRFSKEYADGLQPGGKSYRAAFIPPIELPEDYFDTGDGFYERIRQVIYTYNDLRKVVRRPTHHEKNWILGNCRSGAKKMTVGPRRDFYETFVQPMPLLEPEPEPKVKYTRKSPRSPHPKTENEKTKDDKTEDEKTKDKKTKDKKKRSIRRRLPATPPGSGPWPIPGPGELRTSGRMSRRTRKLKKIRQLL</sequence>
<feature type="compositionally biased region" description="Basic residues" evidence="7">
    <location>
        <begin position="324"/>
        <end position="338"/>
    </location>
</feature>
<feature type="region of interest" description="Disordered" evidence="7">
    <location>
        <begin position="246"/>
        <end position="338"/>
    </location>
</feature>
<keyword evidence="3" id="KW-0677">Repeat</keyword>
<organism evidence="8 9">
    <name type="scientific">Mythimna separata</name>
    <name type="common">Oriental armyworm</name>
    <name type="synonym">Pseudaletia separata</name>
    <dbReference type="NCBI Taxonomy" id="271217"/>
    <lineage>
        <taxon>Eukaryota</taxon>
        <taxon>Metazoa</taxon>
        <taxon>Ecdysozoa</taxon>
        <taxon>Arthropoda</taxon>
        <taxon>Hexapoda</taxon>
        <taxon>Insecta</taxon>
        <taxon>Pterygota</taxon>
        <taxon>Neoptera</taxon>
        <taxon>Endopterygota</taxon>
        <taxon>Lepidoptera</taxon>
        <taxon>Glossata</taxon>
        <taxon>Ditrysia</taxon>
        <taxon>Noctuoidea</taxon>
        <taxon>Noctuidae</taxon>
        <taxon>Noctuinae</taxon>
        <taxon>Hadenini</taxon>
        <taxon>Mythimna</taxon>
    </lineage>
</organism>
<dbReference type="AlphaFoldDB" id="A0AAD7YI47"/>
<evidence type="ECO:0000256" key="1">
    <source>
        <dbReference type="ARBA" id="ARBA00004230"/>
    </source>
</evidence>
<gene>
    <name evidence="8" type="ORF">PYW07_003148</name>
</gene>
<comment type="subcellular location">
    <subcellularLocation>
        <location evidence="1">Cell projection</location>
        <location evidence="1">Cilium</location>
        <location evidence="1">Flagellum</location>
    </subcellularLocation>
</comment>
<evidence type="ECO:0000256" key="3">
    <source>
        <dbReference type="ARBA" id="ARBA00022737"/>
    </source>
</evidence>
<reference evidence="8" key="1">
    <citation type="submission" date="2023-03" db="EMBL/GenBank/DDBJ databases">
        <title>Chromosome-level genomes of two armyworms, Mythimna separata and Mythimna loreyi, provide insights into the biosynthesis and reception of sex pheromones.</title>
        <authorList>
            <person name="Zhao H."/>
        </authorList>
    </citation>
    <scope>NUCLEOTIDE SEQUENCE</scope>
    <source>
        <strain evidence="8">BeijingLab</strain>
        <tissue evidence="8">Pupa</tissue>
    </source>
</reference>
<evidence type="ECO:0000313" key="8">
    <source>
        <dbReference type="EMBL" id="KAJ8716521.1"/>
    </source>
</evidence>
<dbReference type="Pfam" id="PF02493">
    <property type="entry name" value="MORN"/>
    <property type="match status" value="2"/>
</dbReference>
<dbReference type="Proteomes" id="UP001231518">
    <property type="component" value="Chromosome 14"/>
</dbReference>
<dbReference type="SMART" id="SM00698">
    <property type="entry name" value="MORN"/>
    <property type="match status" value="2"/>
</dbReference>
<feature type="compositionally biased region" description="Basic and acidic residues" evidence="7">
    <location>
        <begin position="266"/>
        <end position="288"/>
    </location>
</feature>
<dbReference type="PANTHER" id="PTHR46437">
    <property type="entry name" value="MORN REPEAT-CONTAINING PROTEIN 5"/>
    <property type="match status" value="1"/>
</dbReference>
<dbReference type="EMBL" id="JARGEI010000017">
    <property type="protein sequence ID" value="KAJ8716521.1"/>
    <property type="molecule type" value="Genomic_DNA"/>
</dbReference>
<protein>
    <recommendedName>
        <fullName evidence="2">MORN repeat-containing protein 5</fullName>
    </recommendedName>
</protein>
<dbReference type="InterPro" id="IPR042814">
    <property type="entry name" value="Morn5"/>
</dbReference>
<dbReference type="GO" id="GO:0031514">
    <property type="term" value="C:motile cilium"/>
    <property type="evidence" value="ECO:0007669"/>
    <property type="project" value="UniProtKB-SubCell"/>
</dbReference>
<dbReference type="InterPro" id="IPR003409">
    <property type="entry name" value="MORN"/>
</dbReference>
<dbReference type="Gene3D" id="2.20.110.10">
    <property type="entry name" value="Histone H3 K4-specific methyltransferase SET7/9 N-terminal domain"/>
    <property type="match status" value="1"/>
</dbReference>
<keyword evidence="9" id="KW-1185">Reference proteome</keyword>
<dbReference type="SUPFAM" id="SSF82185">
    <property type="entry name" value="Histone H3 K4-specific methyltransferase SET7/9 N-terminal domain"/>
    <property type="match status" value="1"/>
</dbReference>
<feature type="compositionally biased region" description="Basic residues" evidence="7">
    <location>
        <begin position="255"/>
        <end position="265"/>
    </location>
</feature>
<name>A0AAD7YI47_MYTSE</name>
<feature type="compositionally biased region" description="Basic residues" evidence="7">
    <location>
        <begin position="289"/>
        <end position="300"/>
    </location>
</feature>
<evidence type="ECO:0000256" key="6">
    <source>
        <dbReference type="ARBA" id="ARBA00023273"/>
    </source>
</evidence>
<accession>A0AAD7YI47</accession>
<evidence type="ECO:0000256" key="7">
    <source>
        <dbReference type="SAM" id="MobiDB-lite"/>
    </source>
</evidence>
<evidence type="ECO:0000256" key="2">
    <source>
        <dbReference type="ARBA" id="ARBA00016322"/>
    </source>
</evidence>
<keyword evidence="4" id="KW-0282">Flagellum</keyword>
<evidence type="ECO:0000256" key="5">
    <source>
        <dbReference type="ARBA" id="ARBA00023069"/>
    </source>
</evidence>
<keyword evidence="5" id="KW-0969">Cilium</keyword>
<keyword evidence="6" id="KW-0966">Cell projection</keyword>
<proteinExistence type="predicted"/>
<dbReference type="PANTHER" id="PTHR46437:SF1">
    <property type="entry name" value="MORN REPEAT-CONTAINING PROTEIN 5"/>
    <property type="match status" value="1"/>
</dbReference>
<comment type="caution">
    <text evidence="8">The sequence shown here is derived from an EMBL/GenBank/DDBJ whole genome shotgun (WGS) entry which is preliminary data.</text>
</comment>
<evidence type="ECO:0000313" key="9">
    <source>
        <dbReference type="Proteomes" id="UP001231518"/>
    </source>
</evidence>
<feature type="compositionally biased region" description="Pro residues" evidence="7">
    <location>
        <begin position="302"/>
        <end position="314"/>
    </location>
</feature>
<evidence type="ECO:0000256" key="4">
    <source>
        <dbReference type="ARBA" id="ARBA00022846"/>
    </source>
</evidence>